<dbReference type="CDD" id="cd22157">
    <property type="entry name" value="F-box_AtFBW1-like"/>
    <property type="match status" value="1"/>
</dbReference>
<dbReference type="InterPro" id="IPR017451">
    <property type="entry name" value="F-box-assoc_interact_dom"/>
</dbReference>
<dbReference type="EMBL" id="MLFT02001170">
    <property type="protein sequence ID" value="PHT25926.1"/>
    <property type="molecule type" value="Genomic_DNA"/>
</dbReference>
<dbReference type="Gene3D" id="1.20.1280.50">
    <property type="match status" value="1"/>
</dbReference>
<dbReference type="PANTHER" id="PTHR31672:SF13">
    <property type="entry name" value="F-BOX PROTEIN CPR30-LIKE"/>
    <property type="match status" value="1"/>
</dbReference>
<dbReference type="NCBIfam" id="TIGR01640">
    <property type="entry name" value="F_box_assoc_1"/>
    <property type="match status" value="1"/>
</dbReference>
<dbReference type="SMART" id="SM00256">
    <property type="entry name" value="FBOX"/>
    <property type="match status" value="1"/>
</dbReference>
<accession>A0A2G2UYU4</accession>
<reference evidence="2" key="2">
    <citation type="journal article" date="2017" name="J. Anim. Genet.">
        <title>Multiple reference genome sequences of hot pepper reveal the massive evolution of plant disease resistance genes by retroduplication.</title>
        <authorList>
            <person name="Kim S."/>
            <person name="Park J."/>
            <person name="Yeom S.-I."/>
            <person name="Kim Y.-M."/>
            <person name="Seo E."/>
            <person name="Kim K.-T."/>
            <person name="Kim M.-S."/>
            <person name="Lee J.M."/>
            <person name="Cheong K."/>
            <person name="Shin H.-S."/>
            <person name="Kim S.-B."/>
            <person name="Han K."/>
            <person name="Lee J."/>
            <person name="Park M."/>
            <person name="Lee H.-A."/>
            <person name="Lee H.-Y."/>
            <person name="Lee Y."/>
            <person name="Oh S."/>
            <person name="Lee J.H."/>
            <person name="Choi E."/>
            <person name="Choi E."/>
            <person name="Lee S.E."/>
            <person name="Jeon J."/>
            <person name="Kim H."/>
            <person name="Choi G."/>
            <person name="Song H."/>
            <person name="Lee J."/>
            <person name="Lee S.-C."/>
            <person name="Kwon J.-K."/>
            <person name="Lee H.-Y."/>
            <person name="Koo N."/>
            <person name="Hong Y."/>
            <person name="Kim R.W."/>
            <person name="Kang W.-H."/>
            <person name="Huh J.H."/>
            <person name="Kang B.-C."/>
            <person name="Yang T.-J."/>
            <person name="Lee Y.-H."/>
            <person name="Bennetzen J.L."/>
            <person name="Choi D."/>
        </authorList>
    </citation>
    <scope>NUCLEOTIDE SEQUENCE [LARGE SCALE GENOMIC DNA]</scope>
    <source>
        <strain evidence="2">cv. PBC81</strain>
    </source>
</reference>
<name>A0A2G2UYU4_CAPBA</name>
<dbReference type="OrthoDB" id="1305101at2759"/>
<comment type="caution">
    <text evidence="2">The sequence shown here is derived from an EMBL/GenBank/DDBJ whole genome shotgun (WGS) entry which is preliminary data.</text>
</comment>
<protein>
    <recommendedName>
        <fullName evidence="1">F-box domain-containing protein</fullName>
    </recommendedName>
</protein>
<dbReference type="STRING" id="33114.A0A2G2UYU4"/>
<gene>
    <name evidence="2" type="ORF">CQW23_34456</name>
</gene>
<dbReference type="InterPro" id="IPR050796">
    <property type="entry name" value="SCF_F-box_component"/>
</dbReference>
<organism evidence="2">
    <name type="scientific">Capsicum baccatum</name>
    <name type="common">Peruvian pepper</name>
    <dbReference type="NCBI Taxonomy" id="33114"/>
    <lineage>
        <taxon>Eukaryota</taxon>
        <taxon>Viridiplantae</taxon>
        <taxon>Streptophyta</taxon>
        <taxon>Embryophyta</taxon>
        <taxon>Tracheophyta</taxon>
        <taxon>Spermatophyta</taxon>
        <taxon>Magnoliopsida</taxon>
        <taxon>eudicotyledons</taxon>
        <taxon>Gunneridae</taxon>
        <taxon>Pentapetalae</taxon>
        <taxon>asterids</taxon>
        <taxon>lamiids</taxon>
        <taxon>Solanales</taxon>
        <taxon>Solanaceae</taxon>
        <taxon>Solanoideae</taxon>
        <taxon>Capsiceae</taxon>
        <taxon>Capsicum</taxon>
    </lineage>
</organism>
<dbReference type="AlphaFoldDB" id="A0A2G2UYU4"/>
<dbReference type="InterPro" id="IPR001810">
    <property type="entry name" value="F-box_dom"/>
</dbReference>
<dbReference type="InterPro" id="IPR013187">
    <property type="entry name" value="F-box-assoc_dom_typ3"/>
</dbReference>
<evidence type="ECO:0000259" key="1">
    <source>
        <dbReference type="SMART" id="SM00256"/>
    </source>
</evidence>
<feature type="domain" description="F-box" evidence="1">
    <location>
        <begin position="7"/>
        <end position="48"/>
    </location>
</feature>
<evidence type="ECO:0000313" key="2">
    <source>
        <dbReference type="EMBL" id="PHT25926.1"/>
    </source>
</evidence>
<dbReference type="SUPFAM" id="SSF81383">
    <property type="entry name" value="F-box domain"/>
    <property type="match status" value="1"/>
</dbReference>
<proteinExistence type="predicted"/>
<sequence length="218" mass="24703">MVTGIHIPEEEILVDILTRLPVKSLLRFKCVSESWKALISDPYFKRKHLNHAKNKLNFQKFLFDTLSPGKGYDFYCASLSPNGLVNDFRRLDWPSVSTPFCGFKVYCCCDALFLIGIHTENSSNEPSMLSLWNPSISESMVLPRLGSPLQVSTYGLGYDSISDDYKVLRIDQEGMAPDEILALKSASRERIYKQIEAANLKYQEIKKNIKGQGLVLNV</sequence>
<dbReference type="InterPro" id="IPR036047">
    <property type="entry name" value="F-box-like_dom_sf"/>
</dbReference>
<dbReference type="Pfam" id="PF08268">
    <property type="entry name" value="FBA_3"/>
    <property type="match status" value="1"/>
</dbReference>
<dbReference type="PANTHER" id="PTHR31672">
    <property type="entry name" value="BNACNNG10540D PROTEIN"/>
    <property type="match status" value="1"/>
</dbReference>
<dbReference type="Pfam" id="PF00646">
    <property type="entry name" value="F-box"/>
    <property type="match status" value="1"/>
</dbReference>
<reference evidence="2" key="1">
    <citation type="journal article" date="2017" name="Genome Biol.">
        <title>New reference genome sequences of hot pepper reveal the massive evolution of plant disease-resistance genes by retroduplication.</title>
        <authorList>
            <person name="Kim S."/>
            <person name="Park J."/>
            <person name="Yeom S.I."/>
            <person name="Kim Y.M."/>
            <person name="Seo E."/>
            <person name="Kim K.T."/>
            <person name="Kim M.S."/>
            <person name="Lee J.M."/>
            <person name="Cheong K."/>
            <person name="Shin H.S."/>
            <person name="Kim S.B."/>
            <person name="Han K."/>
            <person name="Lee J."/>
            <person name="Park M."/>
            <person name="Lee H.A."/>
            <person name="Lee H.Y."/>
            <person name="Lee Y."/>
            <person name="Oh S."/>
            <person name="Lee J.H."/>
            <person name="Choi E."/>
            <person name="Choi E."/>
            <person name="Lee S.E."/>
            <person name="Jeon J."/>
            <person name="Kim H."/>
            <person name="Choi G."/>
            <person name="Song H."/>
            <person name="Lee J."/>
            <person name="Lee S.C."/>
            <person name="Kwon J.K."/>
            <person name="Lee H.Y."/>
            <person name="Koo N."/>
            <person name="Hong Y."/>
            <person name="Kim R.W."/>
            <person name="Kang W.H."/>
            <person name="Huh J.H."/>
            <person name="Kang B.C."/>
            <person name="Yang T.J."/>
            <person name="Lee Y.H."/>
            <person name="Bennetzen J.L."/>
            <person name="Choi D."/>
        </authorList>
    </citation>
    <scope>NUCLEOTIDE SEQUENCE [LARGE SCALE GENOMIC DNA]</scope>
    <source>
        <strain evidence="2">PBC81</strain>
        <tissue evidence="2">Leaf</tissue>
    </source>
</reference>